<gene>
    <name evidence="2" type="ORF">IFM89_001233</name>
</gene>
<dbReference type="PANTHER" id="PTHR33116:SF86">
    <property type="entry name" value="REVERSE TRANSCRIPTASE DOMAIN-CONTAINING PROTEIN"/>
    <property type="match status" value="1"/>
</dbReference>
<dbReference type="CDD" id="cd06222">
    <property type="entry name" value="RNase_H_like"/>
    <property type="match status" value="1"/>
</dbReference>
<proteinExistence type="predicted"/>
<dbReference type="AlphaFoldDB" id="A0A835LD18"/>
<protein>
    <recommendedName>
        <fullName evidence="1">RNase H type-1 domain-containing protein</fullName>
    </recommendedName>
</protein>
<dbReference type="EMBL" id="JADFTS010000008">
    <property type="protein sequence ID" value="KAF9591023.1"/>
    <property type="molecule type" value="Genomic_DNA"/>
</dbReference>
<dbReference type="GO" id="GO:0004523">
    <property type="term" value="F:RNA-DNA hybrid ribonuclease activity"/>
    <property type="evidence" value="ECO:0007669"/>
    <property type="project" value="InterPro"/>
</dbReference>
<evidence type="ECO:0000313" key="2">
    <source>
        <dbReference type="EMBL" id="KAF9591023.1"/>
    </source>
</evidence>
<name>A0A835LD18_9MAGN</name>
<dbReference type="Proteomes" id="UP000631114">
    <property type="component" value="Unassembled WGS sequence"/>
</dbReference>
<dbReference type="GO" id="GO:0003676">
    <property type="term" value="F:nucleic acid binding"/>
    <property type="evidence" value="ECO:0007669"/>
    <property type="project" value="InterPro"/>
</dbReference>
<dbReference type="Pfam" id="PF13456">
    <property type="entry name" value="RVT_3"/>
    <property type="match status" value="1"/>
</dbReference>
<feature type="domain" description="RNase H type-1" evidence="1">
    <location>
        <begin position="230"/>
        <end position="339"/>
    </location>
</feature>
<dbReference type="Gene3D" id="3.30.420.10">
    <property type="entry name" value="Ribonuclease H-like superfamily/Ribonuclease H"/>
    <property type="match status" value="1"/>
</dbReference>
<dbReference type="PANTHER" id="PTHR33116">
    <property type="entry name" value="REVERSE TRANSCRIPTASE ZINC-BINDING DOMAIN-CONTAINING PROTEIN-RELATED-RELATED"/>
    <property type="match status" value="1"/>
</dbReference>
<dbReference type="OrthoDB" id="1938246at2759"/>
<accession>A0A835LD18</accession>
<organism evidence="2 3">
    <name type="scientific">Coptis chinensis</name>
    <dbReference type="NCBI Taxonomy" id="261450"/>
    <lineage>
        <taxon>Eukaryota</taxon>
        <taxon>Viridiplantae</taxon>
        <taxon>Streptophyta</taxon>
        <taxon>Embryophyta</taxon>
        <taxon>Tracheophyta</taxon>
        <taxon>Spermatophyta</taxon>
        <taxon>Magnoliopsida</taxon>
        <taxon>Ranunculales</taxon>
        <taxon>Ranunculaceae</taxon>
        <taxon>Coptidoideae</taxon>
        <taxon>Coptis</taxon>
    </lineage>
</organism>
<comment type="caution">
    <text evidence="2">The sequence shown here is derived from an EMBL/GenBank/DDBJ whole genome shotgun (WGS) entry which is preliminary data.</text>
</comment>
<evidence type="ECO:0000259" key="1">
    <source>
        <dbReference type="Pfam" id="PF13456"/>
    </source>
</evidence>
<reference evidence="2 3" key="1">
    <citation type="submission" date="2020-10" db="EMBL/GenBank/DDBJ databases">
        <title>The Coptis chinensis genome and diversification of protoberbering-type alkaloids.</title>
        <authorList>
            <person name="Wang B."/>
            <person name="Shu S."/>
            <person name="Song C."/>
            <person name="Liu Y."/>
        </authorList>
    </citation>
    <scope>NUCLEOTIDE SEQUENCE [LARGE SCALE GENOMIC DNA]</scope>
    <source>
        <strain evidence="2">HL-2020</strain>
        <tissue evidence="2">Leaf</tissue>
    </source>
</reference>
<evidence type="ECO:0000313" key="3">
    <source>
        <dbReference type="Proteomes" id="UP000631114"/>
    </source>
</evidence>
<dbReference type="InterPro" id="IPR002156">
    <property type="entry name" value="RNaseH_domain"/>
</dbReference>
<dbReference type="InterPro" id="IPR044730">
    <property type="entry name" value="RNase_H-like_dom_plant"/>
</dbReference>
<sequence>MQMFDSLIAKVEQCITGWKSKLLSQAGRTVLIKSITIVIPTYQMACFSIPKKILQKKDSLQRDFWWGKHNKTDQANHSHGLYLKNWKFICKSKCQGGLGIRDLENSNITMLSKLAWQLITEPSSLWATILKAKYHPHSTAINSTPKQGSSWIWHSTCKGMEHIKSNSIWHIGDGSAVSIWNDHWIPGNPPILNTPHHFVPLLTHVKDLILPNPIEWNIPLLQNLFSACFGIGFILRDSHGSFLAAGTRIGYATLAEDAECRGILMATQWALARQISHLEIETDAQAIATYWENLHSNLAWQSELILQDIRSLSSHFVHFSISFCNRLLNGIADILSHKALLLKDSYQWEGDPPLWLVDAIGIDICSTPTCTRTTSTI</sequence>
<dbReference type="InterPro" id="IPR036397">
    <property type="entry name" value="RNaseH_sf"/>
</dbReference>
<keyword evidence="3" id="KW-1185">Reference proteome</keyword>